<gene>
    <name evidence="3" type="ORF">RND81_07G153400</name>
</gene>
<dbReference type="PANTHER" id="PTHR33710:SF62">
    <property type="entry name" value="DUF4283 DOMAIN PROTEIN"/>
    <property type="match status" value="1"/>
</dbReference>
<evidence type="ECO:0000256" key="1">
    <source>
        <dbReference type="SAM" id="MobiDB-lite"/>
    </source>
</evidence>
<evidence type="ECO:0000313" key="4">
    <source>
        <dbReference type="Proteomes" id="UP001443914"/>
    </source>
</evidence>
<evidence type="ECO:0000313" key="3">
    <source>
        <dbReference type="EMBL" id="KAK9706815.1"/>
    </source>
</evidence>
<name>A0AAW1JR80_SAPOF</name>
<reference evidence="3" key="1">
    <citation type="submission" date="2024-03" db="EMBL/GenBank/DDBJ databases">
        <title>WGS assembly of Saponaria officinalis var. Norfolk2.</title>
        <authorList>
            <person name="Jenkins J."/>
            <person name="Shu S."/>
            <person name="Grimwood J."/>
            <person name="Barry K."/>
            <person name="Goodstein D."/>
            <person name="Schmutz J."/>
            <person name="Leebens-Mack J."/>
            <person name="Osbourn A."/>
        </authorList>
    </citation>
    <scope>NUCLEOTIDE SEQUENCE [LARGE SCALE GENOMIC DNA]</scope>
    <source>
        <strain evidence="3">JIC</strain>
    </source>
</reference>
<dbReference type="InterPro" id="IPR005135">
    <property type="entry name" value="Endo/exonuclease/phosphatase"/>
</dbReference>
<dbReference type="Proteomes" id="UP001443914">
    <property type="component" value="Unassembled WGS sequence"/>
</dbReference>
<comment type="caution">
    <text evidence="3">The sequence shown here is derived from an EMBL/GenBank/DDBJ whole genome shotgun (WGS) entry which is preliminary data.</text>
</comment>
<proteinExistence type="predicted"/>
<organism evidence="3 4">
    <name type="scientific">Saponaria officinalis</name>
    <name type="common">Common soapwort</name>
    <name type="synonym">Lychnis saponaria</name>
    <dbReference type="NCBI Taxonomy" id="3572"/>
    <lineage>
        <taxon>Eukaryota</taxon>
        <taxon>Viridiplantae</taxon>
        <taxon>Streptophyta</taxon>
        <taxon>Embryophyta</taxon>
        <taxon>Tracheophyta</taxon>
        <taxon>Spermatophyta</taxon>
        <taxon>Magnoliopsida</taxon>
        <taxon>eudicotyledons</taxon>
        <taxon>Gunneridae</taxon>
        <taxon>Pentapetalae</taxon>
        <taxon>Caryophyllales</taxon>
        <taxon>Caryophyllaceae</taxon>
        <taxon>Caryophylleae</taxon>
        <taxon>Saponaria</taxon>
    </lineage>
</organism>
<dbReference type="SUPFAM" id="SSF56219">
    <property type="entry name" value="DNase I-like"/>
    <property type="match status" value="1"/>
</dbReference>
<dbReference type="Pfam" id="PF03372">
    <property type="entry name" value="Exo_endo_phos"/>
    <property type="match status" value="1"/>
</dbReference>
<dbReference type="EMBL" id="JBDFQZ010000007">
    <property type="protein sequence ID" value="KAK9706815.1"/>
    <property type="molecule type" value="Genomic_DNA"/>
</dbReference>
<feature type="domain" description="Endonuclease/exonuclease/phosphatase" evidence="2">
    <location>
        <begin position="16"/>
        <end position="130"/>
    </location>
</feature>
<evidence type="ECO:0000259" key="2">
    <source>
        <dbReference type="Pfam" id="PF03372"/>
    </source>
</evidence>
<protein>
    <recommendedName>
        <fullName evidence="2">Endonuclease/exonuclease/phosphatase domain-containing protein</fullName>
    </recommendedName>
</protein>
<feature type="region of interest" description="Disordered" evidence="1">
    <location>
        <begin position="206"/>
        <end position="228"/>
    </location>
</feature>
<dbReference type="InterPro" id="IPR036691">
    <property type="entry name" value="Endo/exonu/phosph_ase_sf"/>
</dbReference>
<accession>A0AAW1JR80</accession>
<dbReference type="PANTHER" id="PTHR33710">
    <property type="entry name" value="BNAC02G09200D PROTEIN"/>
    <property type="match status" value="1"/>
</dbReference>
<sequence length="228" mass="25831">MSGYDSYEVDSVGRSGAIQDRYLTWQLLRDLARESNDHCLCIGDFNEILYSNEMKGGTRAQWQMNNFRDAIDECGLRDMSYEGYMFTYDNGQEDAANRQSRLDRALATESWLNLHPYSKLVHLDREWSDHAPVSIYLEKQNGAGRNCVTLFRFEQIWVGEKGCEDVIRSAWESGVDDVVTALSRCASELRAWNDNSIGKIMKGIHPSKKTKTENPKLRGAVCGANPGA</sequence>
<dbReference type="Gene3D" id="3.60.10.10">
    <property type="entry name" value="Endonuclease/exonuclease/phosphatase"/>
    <property type="match status" value="1"/>
</dbReference>
<dbReference type="AlphaFoldDB" id="A0AAW1JR80"/>
<keyword evidence="4" id="KW-1185">Reference proteome</keyword>